<dbReference type="RefSeq" id="WP_023069268.1">
    <property type="nucleotide sequence ID" value="NZ_AUZM01000096.1"/>
</dbReference>
<organism evidence="1 2">
    <name type="scientific">Lyngbya aestuarii BL J</name>
    <dbReference type="NCBI Taxonomy" id="1348334"/>
    <lineage>
        <taxon>Bacteria</taxon>
        <taxon>Bacillati</taxon>
        <taxon>Cyanobacteriota</taxon>
        <taxon>Cyanophyceae</taxon>
        <taxon>Oscillatoriophycideae</taxon>
        <taxon>Oscillatoriales</taxon>
        <taxon>Microcoleaceae</taxon>
        <taxon>Lyngbya</taxon>
    </lineage>
</organism>
<protein>
    <submittedName>
        <fullName evidence="1">Uncharacterized protein</fullName>
    </submittedName>
</protein>
<gene>
    <name evidence="1" type="ORF">M595_5588</name>
</gene>
<comment type="caution">
    <text evidence="1">The sequence shown here is derived from an EMBL/GenBank/DDBJ whole genome shotgun (WGS) entry which is preliminary data.</text>
</comment>
<dbReference type="EMBL" id="AUZM01000096">
    <property type="protein sequence ID" value="ERT04449.1"/>
    <property type="molecule type" value="Genomic_DNA"/>
</dbReference>
<proteinExistence type="predicted"/>
<name>U7Q9G5_9CYAN</name>
<reference evidence="1 2" key="1">
    <citation type="journal article" date="2013" name="Front. Microbiol.">
        <title>Comparative genomic analyses of the cyanobacterium, Lyngbya aestuarii BL J, a powerful hydrogen producer.</title>
        <authorList>
            <person name="Kothari A."/>
            <person name="Vaughn M."/>
            <person name="Garcia-Pichel F."/>
        </authorList>
    </citation>
    <scope>NUCLEOTIDE SEQUENCE [LARGE SCALE GENOMIC DNA]</scope>
    <source>
        <strain evidence="1 2">BL J</strain>
    </source>
</reference>
<keyword evidence="2" id="KW-1185">Reference proteome</keyword>
<accession>U7Q9G5</accession>
<evidence type="ECO:0000313" key="2">
    <source>
        <dbReference type="Proteomes" id="UP000017127"/>
    </source>
</evidence>
<sequence length="54" mass="5935">MNGLCGARFNNSQAVLEALGTVEKQVKIVIEDYKMIYIPSDVTNTATFVRGLSQ</sequence>
<dbReference type="Proteomes" id="UP000017127">
    <property type="component" value="Unassembled WGS sequence"/>
</dbReference>
<evidence type="ECO:0000313" key="1">
    <source>
        <dbReference type="EMBL" id="ERT04449.1"/>
    </source>
</evidence>
<dbReference type="AlphaFoldDB" id="U7Q9G5"/>